<name>A0AAN7YV88_9PEZI</name>
<keyword evidence="2" id="KW-1133">Transmembrane helix</keyword>
<feature type="compositionally biased region" description="Polar residues" evidence="1">
    <location>
        <begin position="75"/>
        <end position="90"/>
    </location>
</feature>
<protein>
    <submittedName>
        <fullName evidence="3">Uncharacterized protein</fullName>
    </submittedName>
</protein>
<sequence length="110" mass="12524">MAHDFISLGEAIPRNLWNIVRWIAFFFKLVSLAFVVPIIGLIVFDFCLWLWRLYRPSRPADSPHPSARLPKDYVQQPSSTPTKARSSVISPETEPKVPERRVAHGPLTDG</sequence>
<reference evidence="3 4" key="1">
    <citation type="submission" date="2023-10" db="EMBL/GenBank/DDBJ databases">
        <title>Draft genome sequence of Xylaria bambusicola isolate GMP-LS, the root and basal stem rot pathogen of sugarcane in Indonesia.</title>
        <authorList>
            <person name="Selvaraj P."/>
            <person name="Muralishankar V."/>
            <person name="Muruganantham S."/>
            <person name="Sp S."/>
            <person name="Haryani S."/>
            <person name="Lau K.J.X."/>
            <person name="Naqvi N.I."/>
        </authorList>
    </citation>
    <scope>NUCLEOTIDE SEQUENCE [LARGE SCALE GENOMIC DNA]</scope>
    <source>
        <strain evidence="3">GMP-LS</strain>
    </source>
</reference>
<dbReference type="Proteomes" id="UP001305414">
    <property type="component" value="Unassembled WGS sequence"/>
</dbReference>
<organism evidence="3 4">
    <name type="scientific">Xylaria bambusicola</name>
    <dbReference type="NCBI Taxonomy" id="326684"/>
    <lineage>
        <taxon>Eukaryota</taxon>
        <taxon>Fungi</taxon>
        <taxon>Dikarya</taxon>
        <taxon>Ascomycota</taxon>
        <taxon>Pezizomycotina</taxon>
        <taxon>Sordariomycetes</taxon>
        <taxon>Xylariomycetidae</taxon>
        <taxon>Xylariales</taxon>
        <taxon>Xylariaceae</taxon>
        <taxon>Xylaria</taxon>
    </lineage>
</organism>
<proteinExistence type="predicted"/>
<feature type="compositionally biased region" description="Basic and acidic residues" evidence="1">
    <location>
        <begin position="93"/>
        <end position="102"/>
    </location>
</feature>
<evidence type="ECO:0000256" key="2">
    <source>
        <dbReference type="SAM" id="Phobius"/>
    </source>
</evidence>
<feature type="region of interest" description="Disordered" evidence="1">
    <location>
        <begin position="59"/>
        <end position="110"/>
    </location>
</feature>
<feature type="transmembrane region" description="Helical" evidence="2">
    <location>
        <begin position="22"/>
        <end position="51"/>
    </location>
</feature>
<evidence type="ECO:0000313" key="4">
    <source>
        <dbReference type="Proteomes" id="UP001305414"/>
    </source>
</evidence>
<gene>
    <name evidence="3" type="ORF">RRF57_001910</name>
</gene>
<keyword evidence="2" id="KW-0472">Membrane</keyword>
<comment type="caution">
    <text evidence="3">The sequence shown here is derived from an EMBL/GenBank/DDBJ whole genome shotgun (WGS) entry which is preliminary data.</text>
</comment>
<keyword evidence="4" id="KW-1185">Reference proteome</keyword>
<dbReference type="AlphaFoldDB" id="A0AAN7YV88"/>
<evidence type="ECO:0000313" key="3">
    <source>
        <dbReference type="EMBL" id="KAK5626195.1"/>
    </source>
</evidence>
<evidence type="ECO:0000256" key="1">
    <source>
        <dbReference type="SAM" id="MobiDB-lite"/>
    </source>
</evidence>
<keyword evidence="2" id="KW-0812">Transmembrane</keyword>
<dbReference type="EMBL" id="JAWHQM010000003">
    <property type="protein sequence ID" value="KAK5626195.1"/>
    <property type="molecule type" value="Genomic_DNA"/>
</dbReference>
<accession>A0AAN7YV88</accession>